<dbReference type="InterPro" id="IPR038606">
    <property type="entry name" value="To_sf"/>
</dbReference>
<proteinExistence type="inferred from homology"/>
<dbReference type="PANTHER" id="PTHR11008:SF39">
    <property type="entry name" value="CIRCADIAN CLOCK-CONTROLLED PROTEIN-LIKE PROTEIN"/>
    <property type="match status" value="1"/>
</dbReference>
<dbReference type="InterPro" id="IPR010562">
    <property type="entry name" value="Haemolymph_juvenile_hormone-bd"/>
</dbReference>
<evidence type="ECO:0000256" key="1">
    <source>
        <dbReference type="ARBA" id="ARBA00022729"/>
    </source>
</evidence>
<dbReference type="FunFam" id="3.15.10.30:FF:000001">
    <property type="entry name" value="Takeout-like protein 1"/>
    <property type="match status" value="1"/>
</dbReference>
<name>A0A653BH26_CALMS</name>
<dbReference type="Gene3D" id="3.15.10.30">
    <property type="entry name" value="Haemolymph juvenile hormone binding protein"/>
    <property type="match status" value="1"/>
</dbReference>
<keyword evidence="1 4" id="KW-0732">Signal</keyword>
<dbReference type="EMBL" id="CAACVG010001059">
    <property type="protein sequence ID" value="VEN34880.1"/>
    <property type="molecule type" value="Genomic_DNA"/>
</dbReference>
<comment type="similarity">
    <text evidence="3">Belongs to the TO family.</text>
</comment>
<protein>
    <submittedName>
        <fullName evidence="5">Uncharacterized protein</fullName>
    </submittedName>
</protein>
<dbReference type="AlphaFoldDB" id="A0A653BH26"/>
<keyword evidence="2" id="KW-0090">Biological rhythms</keyword>
<evidence type="ECO:0000313" key="6">
    <source>
        <dbReference type="Proteomes" id="UP000410492"/>
    </source>
</evidence>
<dbReference type="GO" id="GO:0005615">
    <property type="term" value="C:extracellular space"/>
    <property type="evidence" value="ECO:0007669"/>
    <property type="project" value="TreeGrafter"/>
</dbReference>
<accession>A0A653BH26</accession>
<evidence type="ECO:0000313" key="5">
    <source>
        <dbReference type="EMBL" id="VEN34880.1"/>
    </source>
</evidence>
<organism evidence="5 6">
    <name type="scientific">Callosobruchus maculatus</name>
    <name type="common">Southern cowpea weevil</name>
    <name type="synonym">Pulse bruchid</name>
    <dbReference type="NCBI Taxonomy" id="64391"/>
    <lineage>
        <taxon>Eukaryota</taxon>
        <taxon>Metazoa</taxon>
        <taxon>Ecdysozoa</taxon>
        <taxon>Arthropoda</taxon>
        <taxon>Hexapoda</taxon>
        <taxon>Insecta</taxon>
        <taxon>Pterygota</taxon>
        <taxon>Neoptera</taxon>
        <taxon>Endopterygota</taxon>
        <taxon>Coleoptera</taxon>
        <taxon>Polyphaga</taxon>
        <taxon>Cucujiformia</taxon>
        <taxon>Chrysomeloidea</taxon>
        <taxon>Chrysomelidae</taxon>
        <taxon>Bruchinae</taxon>
        <taxon>Bruchini</taxon>
        <taxon>Callosobruchus</taxon>
    </lineage>
</organism>
<gene>
    <name evidence="5" type="ORF">CALMAC_LOCUS941</name>
</gene>
<sequence>MSVCKVAMKALLVLGCIGWVAAAIPSYIKVCKKNDPKIAECITNSVNQLRPKLVEGIPELNVPSLEPLPLDTIKLRSGPSQAKIDANITNLKVWGPSTFEVLEMKPNIPKNRFVFRINVPRIEFKGDYDMDMNVLILKYKGDGPLHGNLTNLGADVLMKGKIEKINGKNHLQFSKMLIHITIEKAYFHLGDLFSRDPNLGRAMNEVVNDNSEIFLNEIRPALEVSLADRFTEIANSILKRFTYDELFPAE</sequence>
<dbReference type="GO" id="GO:0007623">
    <property type="term" value="P:circadian rhythm"/>
    <property type="evidence" value="ECO:0007669"/>
    <property type="project" value="UniProtKB-ARBA"/>
</dbReference>
<dbReference type="SMART" id="SM00700">
    <property type="entry name" value="JHBP"/>
    <property type="match status" value="1"/>
</dbReference>
<keyword evidence="6" id="KW-1185">Reference proteome</keyword>
<dbReference type="Pfam" id="PF06585">
    <property type="entry name" value="JHBP"/>
    <property type="match status" value="1"/>
</dbReference>
<dbReference type="PANTHER" id="PTHR11008">
    <property type="entry name" value="PROTEIN TAKEOUT-LIKE PROTEIN"/>
    <property type="match status" value="1"/>
</dbReference>
<evidence type="ECO:0000256" key="2">
    <source>
        <dbReference type="ARBA" id="ARBA00023108"/>
    </source>
</evidence>
<feature type="chain" id="PRO_5024875313" evidence="4">
    <location>
        <begin position="23"/>
        <end position="250"/>
    </location>
</feature>
<evidence type="ECO:0000256" key="4">
    <source>
        <dbReference type="SAM" id="SignalP"/>
    </source>
</evidence>
<reference evidence="5 6" key="1">
    <citation type="submission" date="2019-01" db="EMBL/GenBank/DDBJ databases">
        <authorList>
            <person name="Sayadi A."/>
        </authorList>
    </citation>
    <scope>NUCLEOTIDE SEQUENCE [LARGE SCALE GENOMIC DNA]</scope>
</reference>
<dbReference type="OrthoDB" id="8179031at2759"/>
<feature type="signal peptide" evidence="4">
    <location>
        <begin position="1"/>
        <end position="22"/>
    </location>
</feature>
<evidence type="ECO:0000256" key="3">
    <source>
        <dbReference type="ARBA" id="ARBA00060902"/>
    </source>
</evidence>
<dbReference type="Proteomes" id="UP000410492">
    <property type="component" value="Unassembled WGS sequence"/>
</dbReference>